<proteinExistence type="predicted"/>
<keyword evidence="1" id="KW-0472">Membrane</keyword>
<dbReference type="AlphaFoldDB" id="A0A167JJT7"/>
<gene>
    <name evidence="2" type="ORF">CALVIDRAFT_566399</name>
</gene>
<dbReference type="Proteomes" id="UP000076738">
    <property type="component" value="Unassembled WGS sequence"/>
</dbReference>
<dbReference type="EMBL" id="KV417300">
    <property type="protein sequence ID" value="KZO93665.1"/>
    <property type="molecule type" value="Genomic_DNA"/>
</dbReference>
<feature type="transmembrane region" description="Helical" evidence="1">
    <location>
        <begin position="62"/>
        <end position="79"/>
    </location>
</feature>
<protein>
    <submittedName>
        <fullName evidence="2">Uncharacterized protein</fullName>
    </submittedName>
</protein>
<keyword evidence="1" id="KW-0812">Transmembrane</keyword>
<feature type="transmembrane region" description="Helical" evidence="1">
    <location>
        <begin position="34"/>
        <end position="55"/>
    </location>
</feature>
<reference evidence="2 3" key="1">
    <citation type="journal article" date="2016" name="Mol. Biol. Evol.">
        <title>Comparative Genomics of Early-Diverging Mushroom-Forming Fungi Provides Insights into the Origins of Lignocellulose Decay Capabilities.</title>
        <authorList>
            <person name="Nagy L.G."/>
            <person name="Riley R."/>
            <person name="Tritt A."/>
            <person name="Adam C."/>
            <person name="Daum C."/>
            <person name="Floudas D."/>
            <person name="Sun H."/>
            <person name="Yadav J.S."/>
            <person name="Pangilinan J."/>
            <person name="Larsson K.H."/>
            <person name="Matsuura K."/>
            <person name="Barry K."/>
            <person name="Labutti K."/>
            <person name="Kuo R."/>
            <person name="Ohm R.A."/>
            <person name="Bhattacharya S.S."/>
            <person name="Shirouzu T."/>
            <person name="Yoshinaga Y."/>
            <person name="Martin F.M."/>
            <person name="Grigoriev I.V."/>
            <person name="Hibbett D.S."/>
        </authorList>
    </citation>
    <scope>NUCLEOTIDE SEQUENCE [LARGE SCALE GENOMIC DNA]</scope>
    <source>
        <strain evidence="2 3">TUFC12733</strain>
    </source>
</reference>
<keyword evidence="3" id="KW-1185">Reference proteome</keyword>
<evidence type="ECO:0000256" key="1">
    <source>
        <dbReference type="SAM" id="Phobius"/>
    </source>
</evidence>
<organism evidence="2 3">
    <name type="scientific">Calocera viscosa (strain TUFC12733)</name>
    <dbReference type="NCBI Taxonomy" id="1330018"/>
    <lineage>
        <taxon>Eukaryota</taxon>
        <taxon>Fungi</taxon>
        <taxon>Dikarya</taxon>
        <taxon>Basidiomycota</taxon>
        <taxon>Agaricomycotina</taxon>
        <taxon>Dacrymycetes</taxon>
        <taxon>Dacrymycetales</taxon>
        <taxon>Dacrymycetaceae</taxon>
        <taxon>Calocera</taxon>
    </lineage>
</organism>
<feature type="transmembrane region" description="Helical" evidence="1">
    <location>
        <begin position="7"/>
        <end position="28"/>
    </location>
</feature>
<feature type="transmembrane region" description="Helical" evidence="1">
    <location>
        <begin position="124"/>
        <end position="145"/>
    </location>
</feature>
<evidence type="ECO:0000313" key="3">
    <source>
        <dbReference type="Proteomes" id="UP000076738"/>
    </source>
</evidence>
<dbReference type="OrthoDB" id="3404975at2759"/>
<sequence length="187" mass="19736">MSNYSLIAWPGIVYLACFAMGCFIPVAMPLPLPAWVVSMFVSYGLDLTGAVLTALGRADKSFTLLGGMAWFVTAILMLIRRPNCNAGSDWFQSLIPYIPINGDDPEHTAYVKCVFSGFQLASGIAHLLSVGLVLCTLFCVGTVAVGHSGGGQPPTADIAPLQSVSVLNRTASSLEDGRDPILLTVLA</sequence>
<name>A0A167JJT7_CALVF</name>
<keyword evidence="1" id="KW-1133">Transmembrane helix</keyword>
<evidence type="ECO:0000313" key="2">
    <source>
        <dbReference type="EMBL" id="KZO93665.1"/>
    </source>
</evidence>
<accession>A0A167JJT7</accession>